<reference evidence="2 3" key="1">
    <citation type="journal article" date="2002" name="Nature">
        <title>Genome sequence and comparative analysis of the model rodent malaria parasite Plasmodium yoelii yoelii.</title>
        <authorList>
            <person name="Carlton J.M."/>
            <person name="Angiuoli S.V."/>
            <person name="Suh B.B."/>
            <person name="Kooij T.W."/>
            <person name="Pertea M."/>
            <person name="Silva J.C."/>
            <person name="Ermolaeva M.D."/>
            <person name="Allen J.E."/>
            <person name="Selengut J.D."/>
            <person name="Koo H.L."/>
            <person name="Peterson J.D."/>
            <person name="Pop M."/>
            <person name="Kosack D.S."/>
            <person name="Shumway M.F."/>
            <person name="Bidwell S.L."/>
            <person name="Shallom S.J."/>
            <person name="van Aken S.E."/>
            <person name="Riedmuller S.B."/>
            <person name="Feldblyum T.V."/>
            <person name="Cho J.K."/>
            <person name="Quackenbush J."/>
            <person name="Sedegah M."/>
            <person name="Shoaibi A."/>
            <person name="Cummings L.M."/>
            <person name="Florens L."/>
            <person name="Yates J.R."/>
            <person name="Raine J.D."/>
            <person name="Sinden R.E."/>
            <person name="Harris M.A."/>
            <person name="Cunningham D.A."/>
            <person name="Preiser P.R."/>
            <person name="Bergman L.W."/>
            <person name="Vaidya A.B."/>
            <person name="van Lin L.H."/>
            <person name="Janse C.J."/>
            <person name="Waters A.P."/>
            <person name="Smith H.O."/>
            <person name="White O.R."/>
            <person name="Salzberg S.L."/>
            <person name="Venter J.C."/>
            <person name="Fraser C.M."/>
            <person name="Hoffman S.L."/>
            <person name="Gardner M.J."/>
            <person name="Carucci D.J."/>
        </authorList>
    </citation>
    <scope>NUCLEOTIDE SEQUENCE [LARGE SCALE GENOMIC DNA]</scope>
    <source>
        <strain evidence="2 3">17XNL</strain>
    </source>
</reference>
<keyword evidence="1" id="KW-0812">Transmembrane</keyword>
<feature type="transmembrane region" description="Helical" evidence="1">
    <location>
        <begin position="33"/>
        <end position="50"/>
    </location>
</feature>
<dbReference type="FunCoup" id="Q7RDM3">
    <property type="interactions" value="754"/>
</dbReference>
<keyword evidence="1" id="KW-1133">Transmembrane helix</keyword>
<gene>
    <name evidence="2" type="ORF">PY05399</name>
</gene>
<dbReference type="InParanoid" id="Q7RDM3"/>
<name>Q7RDM3_PLAYO</name>
<protein>
    <submittedName>
        <fullName evidence="2">Uncharacterized protein</fullName>
    </submittedName>
</protein>
<evidence type="ECO:0000313" key="2">
    <source>
        <dbReference type="EMBL" id="EAA17421.1"/>
    </source>
</evidence>
<evidence type="ECO:0000313" key="3">
    <source>
        <dbReference type="Proteomes" id="UP000008553"/>
    </source>
</evidence>
<keyword evidence="3" id="KW-1185">Reference proteome</keyword>
<comment type="caution">
    <text evidence="2">The sequence shown here is derived from an EMBL/GenBank/DDBJ whole genome shotgun (WGS) entry which is preliminary data.</text>
</comment>
<proteinExistence type="predicted"/>
<sequence>MNCINFIINAEPKNPSAIFKYERKDTPSGDLEGLLVLCFLGILIGVYFKVNFTNSLELHRLEQKYGNGEINIMSILPMITRK</sequence>
<dbReference type="Proteomes" id="UP000008553">
    <property type="component" value="Unassembled WGS sequence"/>
</dbReference>
<organism evidence="2 3">
    <name type="scientific">Plasmodium yoelii yoelii</name>
    <dbReference type="NCBI Taxonomy" id="73239"/>
    <lineage>
        <taxon>Eukaryota</taxon>
        <taxon>Sar</taxon>
        <taxon>Alveolata</taxon>
        <taxon>Apicomplexa</taxon>
        <taxon>Aconoidasida</taxon>
        <taxon>Haemosporida</taxon>
        <taxon>Plasmodiidae</taxon>
        <taxon>Plasmodium</taxon>
        <taxon>Plasmodium (Vinckeia)</taxon>
    </lineage>
</organism>
<dbReference type="PaxDb" id="73239-Q7RDM3"/>
<dbReference type="AlphaFoldDB" id="Q7RDM3"/>
<dbReference type="EMBL" id="AABL01001707">
    <property type="protein sequence ID" value="EAA17421.1"/>
    <property type="molecule type" value="Genomic_DNA"/>
</dbReference>
<evidence type="ECO:0000256" key="1">
    <source>
        <dbReference type="SAM" id="Phobius"/>
    </source>
</evidence>
<accession>Q7RDM3</accession>
<keyword evidence="1" id="KW-0472">Membrane</keyword>